<sequence>MRLSKEARRAALQAYLRENPFVTDEALAEHFGVSVQTIRLDRAALGIPEMRDRVRAVAERLFQNVTSLAEEEFIGTLVALELDRRAASTLTITPVHTFRRSRIARGHVLFAQANALAIAVAPAPAALTRRAEIDYLAPVTLGDTVEAVATVVERPKPNRRVVRVEGAVGGKPVFTGVFRVALLRAEEFTGEAEGMGRAHRR</sequence>
<keyword evidence="12" id="KW-0012">Acyltransferase</keyword>
<feature type="domain" description="Thioesterase" evidence="9">
    <location>
        <begin position="115"/>
        <end position="153"/>
    </location>
</feature>
<protein>
    <submittedName>
        <fullName evidence="12">Phosphate:acyl-ACP acyltransferase PlsX</fullName>
    </submittedName>
</protein>
<dbReference type="Gene3D" id="1.10.10.10">
    <property type="entry name" value="Winged helix-like DNA-binding domain superfamily/Winged helix DNA-binding domain"/>
    <property type="match status" value="1"/>
</dbReference>
<evidence type="ECO:0000313" key="13">
    <source>
        <dbReference type="Proteomes" id="UP000243024"/>
    </source>
</evidence>
<dbReference type="InterPro" id="IPR006683">
    <property type="entry name" value="Thioestr_dom"/>
</dbReference>
<dbReference type="InterPro" id="IPR017275">
    <property type="entry name" value="Transcription_factor_FapR"/>
</dbReference>
<evidence type="ECO:0000313" key="11">
    <source>
        <dbReference type="EMBL" id="OAR04663.1"/>
    </source>
</evidence>
<keyword evidence="2" id="KW-0444">Lipid biosynthesis</keyword>
<comment type="caution">
    <text evidence="11">The sequence shown here is derived from an EMBL/GenBank/DDBJ whole genome shotgun (WGS) entry which is preliminary data.</text>
</comment>
<dbReference type="InterPro" id="IPR001034">
    <property type="entry name" value="DeoR_HTH"/>
</dbReference>
<keyword evidence="1" id="KW-0678">Repressor</keyword>
<evidence type="ECO:0000313" key="14">
    <source>
        <dbReference type="Proteomes" id="UP000244180"/>
    </source>
</evidence>
<evidence type="ECO:0000256" key="2">
    <source>
        <dbReference type="ARBA" id="ARBA00022516"/>
    </source>
</evidence>
<dbReference type="InterPro" id="IPR036388">
    <property type="entry name" value="WH-like_DNA-bd_sf"/>
</dbReference>
<dbReference type="InterPro" id="IPR029069">
    <property type="entry name" value="HotDog_dom_sf"/>
</dbReference>
<dbReference type="SUPFAM" id="SSF54637">
    <property type="entry name" value="Thioesterase/thiol ester dehydrase-isomerase"/>
    <property type="match status" value="1"/>
</dbReference>
<dbReference type="RefSeq" id="WP_066199913.1">
    <property type="nucleotide sequence ID" value="NZ_CBCSAS010000015.1"/>
</dbReference>
<evidence type="ECO:0000313" key="12">
    <source>
        <dbReference type="EMBL" id="PTQ54894.1"/>
    </source>
</evidence>
<dbReference type="Proteomes" id="UP000244180">
    <property type="component" value="Unassembled WGS sequence"/>
</dbReference>
<dbReference type="Proteomes" id="UP000243024">
    <property type="component" value="Unassembled WGS sequence"/>
</dbReference>
<dbReference type="EMBL" id="PEBV01000001">
    <property type="protein sequence ID" value="PTQ54894.1"/>
    <property type="molecule type" value="Genomic_DNA"/>
</dbReference>
<keyword evidence="7" id="KW-0275">Fatty acid biosynthesis</keyword>
<keyword evidence="4" id="KW-0805">Transcription regulation</keyword>
<evidence type="ECO:0000259" key="9">
    <source>
        <dbReference type="Pfam" id="PF03061"/>
    </source>
</evidence>
<dbReference type="NCBIfam" id="NF003359">
    <property type="entry name" value="PRK04424.1"/>
    <property type="match status" value="1"/>
</dbReference>
<dbReference type="EMBL" id="JXBB01000012">
    <property type="protein sequence ID" value="OAR04663.1"/>
    <property type="molecule type" value="Genomic_DNA"/>
</dbReference>
<dbReference type="Pfam" id="PF03061">
    <property type="entry name" value="4HBT"/>
    <property type="match status" value="1"/>
</dbReference>
<evidence type="ECO:0000256" key="3">
    <source>
        <dbReference type="ARBA" id="ARBA00022832"/>
    </source>
</evidence>
<dbReference type="Pfam" id="PF08220">
    <property type="entry name" value="HTH_DeoR"/>
    <property type="match status" value="1"/>
</dbReference>
<keyword evidence="13" id="KW-1185">Reference proteome</keyword>
<dbReference type="GO" id="GO:0045892">
    <property type="term" value="P:negative regulation of DNA-templated transcription"/>
    <property type="evidence" value="ECO:0007669"/>
    <property type="project" value="InterPro"/>
</dbReference>
<dbReference type="GO" id="GO:0003677">
    <property type="term" value="F:DNA binding"/>
    <property type="evidence" value="ECO:0007669"/>
    <property type="project" value="UniProtKB-KW"/>
</dbReference>
<evidence type="ECO:0000256" key="8">
    <source>
        <dbReference type="ARBA" id="ARBA00023163"/>
    </source>
</evidence>
<feature type="domain" description="HTH deoR-type" evidence="10">
    <location>
        <begin position="8"/>
        <end position="41"/>
    </location>
</feature>
<evidence type="ECO:0000256" key="1">
    <source>
        <dbReference type="ARBA" id="ARBA00022491"/>
    </source>
</evidence>
<dbReference type="AlphaFoldDB" id="A0A132NBF2"/>
<dbReference type="OrthoDB" id="1706183at2"/>
<evidence type="ECO:0000256" key="6">
    <source>
        <dbReference type="ARBA" id="ARBA00023125"/>
    </source>
</evidence>
<gene>
    <name evidence="12" type="ORF">HSCHL_1837</name>
    <name evidence="11" type="ORF">SA87_09020</name>
</gene>
<name>A0A132NBF2_HYDSH</name>
<keyword evidence="5" id="KW-0443">Lipid metabolism</keyword>
<reference evidence="11 13" key="1">
    <citation type="submission" date="2015-09" db="EMBL/GenBank/DDBJ databases">
        <title>Draft genome sequence of Hydrogenibacillus schlegelii DSM 2000.</title>
        <authorList>
            <person name="Hemp J."/>
        </authorList>
    </citation>
    <scope>NUCLEOTIDE SEQUENCE [LARGE SCALE GENOMIC DNA]</scope>
    <source>
        <strain evidence="11 13">MA 48</strain>
    </source>
</reference>
<dbReference type="STRING" id="1484.SA87_09020"/>
<keyword evidence="8" id="KW-0804">Transcription</keyword>
<evidence type="ECO:0000259" key="10">
    <source>
        <dbReference type="Pfam" id="PF08220"/>
    </source>
</evidence>
<evidence type="ECO:0000256" key="5">
    <source>
        <dbReference type="ARBA" id="ARBA00023098"/>
    </source>
</evidence>
<dbReference type="Gene3D" id="3.10.129.10">
    <property type="entry name" value="Hotdog Thioesterase"/>
    <property type="match status" value="1"/>
</dbReference>
<dbReference type="GO" id="GO:0006633">
    <property type="term" value="P:fatty acid biosynthetic process"/>
    <property type="evidence" value="ECO:0007669"/>
    <property type="project" value="UniProtKB-KW"/>
</dbReference>
<keyword evidence="3" id="KW-0276">Fatty acid metabolism</keyword>
<keyword evidence="6" id="KW-0238">DNA-binding</keyword>
<reference evidence="12 14" key="2">
    <citation type="submission" date="2017-08" db="EMBL/GenBank/DDBJ databases">
        <title>Burning lignite coal seam in the remote Altai Mountains harbors a hydrogen-driven thermophilic microbial community.</title>
        <authorList>
            <person name="Kadnikov V.V."/>
            <person name="Mardanov A.V."/>
            <person name="Ivasenko D."/>
            <person name="Beletsky A.V."/>
            <person name="Karnachuk O.V."/>
            <person name="Ravin N.V."/>
        </authorList>
    </citation>
    <scope>NUCLEOTIDE SEQUENCE [LARGE SCALE GENOMIC DNA]</scope>
    <source>
        <strain evidence="12">AL33</strain>
    </source>
</reference>
<dbReference type="GO" id="GO:0045717">
    <property type="term" value="P:negative regulation of fatty acid biosynthetic process"/>
    <property type="evidence" value="ECO:0007669"/>
    <property type="project" value="InterPro"/>
</dbReference>
<evidence type="ECO:0000256" key="4">
    <source>
        <dbReference type="ARBA" id="ARBA00023015"/>
    </source>
</evidence>
<accession>A0A132NBF2</accession>
<organism evidence="11 13">
    <name type="scientific">Hydrogenibacillus schlegelii</name>
    <name type="common">Bacillus schlegelii</name>
    <dbReference type="NCBI Taxonomy" id="1484"/>
    <lineage>
        <taxon>Bacteria</taxon>
        <taxon>Bacillati</taxon>
        <taxon>Bacillota</taxon>
        <taxon>Bacilli</taxon>
        <taxon>Bacillales</taxon>
        <taxon>Bacillales Family X. Incertae Sedis</taxon>
        <taxon>Hydrogenibacillus</taxon>
    </lineage>
</organism>
<proteinExistence type="predicted"/>
<dbReference type="GO" id="GO:0016746">
    <property type="term" value="F:acyltransferase activity"/>
    <property type="evidence" value="ECO:0007669"/>
    <property type="project" value="UniProtKB-KW"/>
</dbReference>
<evidence type="ECO:0000256" key="7">
    <source>
        <dbReference type="ARBA" id="ARBA00023160"/>
    </source>
</evidence>
<dbReference type="PIRSF" id="PIRSF037733">
    <property type="entry name" value="Transcription_factor_FapR"/>
    <property type="match status" value="1"/>
</dbReference>
<keyword evidence="12" id="KW-0808">Transferase</keyword>
<dbReference type="GO" id="GO:0003700">
    <property type="term" value="F:DNA-binding transcription factor activity"/>
    <property type="evidence" value="ECO:0007669"/>
    <property type="project" value="InterPro"/>
</dbReference>